<evidence type="ECO:0000256" key="1">
    <source>
        <dbReference type="ARBA" id="ARBA00004651"/>
    </source>
</evidence>
<proteinExistence type="predicted"/>
<evidence type="ECO:0000259" key="19">
    <source>
        <dbReference type="SMART" id="SM01420"/>
    </source>
</evidence>
<evidence type="ECO:0000313" key="20">
    <source>
        <dbReference type="Proteomes" id="UP000192220"/>
    </source>
</evidence>
<evidence type="ECO:0000256" key="9">
    <source>
        <dbReference type="ARBA" id="ARBA00022989"/>
    </source>
</evidence>
<dbReference type="InterPro" id="IPR036770">
    <property type="entry name" value="Ankyrin_rpt-contain_sf"/>
</dbReference>
<evidence type="ECO:0000256" key="15">
    <source>
        <dbReference type="ARBA" id="ARBA00036634"/>
    </source>
</evidence>
<feature type="transmembrane region" description="Helical" evidence="18">
    <location>
        <begin position="486"/>
        <end position="504"/>
    </location>
</feature>
<dbReference type="InParanoid" id="A0A2I4AT03"/>
<dbReference type="SMART" id="SM00248">
    <property type="entry name" value="ANK"/>
    <property type="match status" value="2"/>
</dbReference>
<evidence type="ECO:0000256" key="18">
    <source>
        <dbReference type="SAM" id="Phobius"/>
    </source>
</evidence>
<dbReference type="STRING" id="52670.A0A2I4AT03"/>
<evidence type="ECO:0000256" key="5">
    <source>
        <dbReference type="ARBA" id="ARBA00022673"/>
    </source>
</evidence>
<dbReference type="PRINTS" id="PR01097">
    <property type="entry name" value="TRNSRECEPTRP"/>
</dbReference>
<dbReference type="PROSITE" id="PS50088">
    <property type="entry name" value="ANK_REPEAT"/>
    <property type="match status" value="1"/>
</dbReference>
<gene>
    <name evidence="21" type="primary">trpc6a</name>
</gene>
<dbReference type="KEGG" id="alim:106514081"/>
<dbReference type="GO" id="GO:0007338">
    <property type="term" value="P:single fertilization"/>
    <property type="evidence" value="ECO:0007669"/>
    <property type="project" value="TreeGrafter"/>
</dbReference>
<dbReference type="InterPro" id="IPR013555">
    <property type="entry name" value="TRP_dom"/>
</dbReference>
<dbReference type="NCBIfam" id="TIGR00870">
    <property type="entry name" value="trp"/>
    <property type="match status" value="1"/>
</dbReference>
<dbReference type="SUPFAM" id="SSF48403">
    <property type="entry name" value="Ankyrin repeat"/>
    <property type="match status" value="1"/>
</dbReference>
<feature type="region of interest" description="Disordered" evidence="17">
    <location>
        <begin position="804"/>
        <end position="825"/>
    </location>
</feature>
<keyword evidence="14" id="KW-0407">Ion channel</keyword>
<dbReference type="InterPro" id="IPR005821">
    <property type="entry name" value="Ion_trans_dom"/>
</dbReference>
<dbReference type="GO" id="GO:0015279">
    <property type="term" value="F:store-operated calcium channel activity"/>
    <property type="evidence" value="ECO:0007669"/>
    <property type="project" value="TreeGrafter"/>
</dbReference>
<feature type="compositionally biased region" description="Low complexity" evidence="17">
    <location>
        <begin position="13"/>
        <end position="22"/>
    </location>
</feature>
<evidence type="ECO:0000256" key="17">
    <source>
        <dbReference type="SAM" id="MobiDB-lite"/>
    </source>
</evidence>
<evidence type="ECO:0000256" key="13">
    <source>
        <dbReference type="ARBA" id="ARBA00023180"/>
    </source>
</evidence>
<feature type="transmembrane region" description="Helical" evidence="18">
    <location>
        <begin position="428"/>
        <end position="448"/>
    </location>
</feature>
<comment type="subcellular location">
    <subcellularLocation>
        <location evidence="1">Cell membrane</location>
        <topology evidence="1">Multi-pass membrane protein</topology>
    </subcellularLocation>
</comment>
<evidence type="ECO:0000256" key="11">
    <source>
        <dbReference type="ARBA" id="ARBA00023065"/>
    </source>
</evidence>
<dbReference type="Pfam" id="PF12796">
    <property type="entry name" value="Ank_2"/>
    <property type="match status" value="1"/>
</dbReference>
<evidence type="ECO:0000256" key="16">
    <source>
        <dbReference type="PROSITE-ProRule" id="PRU00023"/>
    </source>
</evidence>
<feature type="transmembrane region" description="Helical" evidence="18">
    <location>
        <begin position="642"/>
        <end position="664"/>
    </location>
</feature>
<dbReference type="Pfam" id="PF08344">
    <property type="entry name" value="TRP_2"/>
    <property type="match status" value="1"/>
</dbReference>
<keyword evidence="3" id="KW-1003">Cell membrane</keyword>
<evidence type="ECO:0000313" key="21">
    <source>
        <dbReference type="RefSeq" id="XP_013858630.1"/>
    </source>
</evidence>
<dbReference type="OrthoDB" id="2373987at2759"/>
<evidence type="ECO:0000256" key="4">
    <source>
        <dbReference type="ARBA" id="ARBA00022568"/>
    </source>
</evidence>
<keyword evidence="4" id="KW-0109">Calcium transport</keyword>
<evidence type="ECO:0000256" key="14">
    <source>
        <dbReference type="ARBA" id="ARBA00023303"/>
    </source>
</evidence>
<dbReference type="GO" id="GO:0051480">
    <property type="term" value="P:regulation of cytosolic calcium ion concentration"/>
    <property type="evidence" value="ECO:0007669"/>
    <property type="project" value="TreeGrafter"/>
</dbReference>
<evidence type="ECO:0000256" key="2">
    <source>
        <dbReference type="ARBA" id="ARBA00022448"/>
    </source>
</evidence>
<keyword evidence="12 18" id="KW-0472">Membrane</keyword>
<dbReference type="InterPro" id="IPR002110">
    <property type="entry name" value="Ankyrin_rpt"/>
</dbReference>
<keyword evidence="2" id="KW-0813">Transport</keyword>
<dbReference type="PANTHER" id="PTHR10117">
    <property type="entry name" value="TRANSIENT RECEPTOR POTENTIAL CHANNEL"/>
    <property type="match status" value="1"/>
</dbReference>
<protein>
    <submittedName>
        <fullName evidence="21">Short transient receptor potential channel 6a</fullName>
    </submittedName>
</protein>
<feature type="transmembrane region" description="Helical" evidence="18">
    <location>
        <begin position="524"/>
        <end position="541"/>
    </location>
</feature>
<keyword evidence="13" id="KW-0325">Glycoprotein</keyword>
<keyword evidence="8" id="KW-0106">Calcium</keyword>
<dbReference type="AlphaFoldDB" id="A0A2I4AT03"/>
<dbReference type="InterPro" id="IPR002153">
    <property type="entry name" value="TRPC_channel"/>
</dbReference>
<keyword evidence="9 18" id="KW-1133">Transmembrane helix</keyword>
<keyword evidence="5" id="KW-0107">Calcium channel</keyword>
<feature type="compositionally biased region" description="Low complexity" evidence="17">
    <location>
        <begin position="805"/>
        <end position="814"/>
    </location>
</feature>
<dbReference type="SMART" id="SM01420">
    <property type="entry name" value="TRP_2"/>
    <property type="match status" value="1"/>
</dbReference>
<sequence>MNHRPLAAGYRGRPAADASSSRARSRDNLLTHDDFGEEYCCAARCFSRHSSSERQHTCRFSSMVKRRQALRGPAYMFSGPSVSPSEVEQRFLEAAEYGNIPEVRRMLLQVPDLNVNAVDYMGQNALQLAVGNEHLEVTELLLGRADLARVGDALLLAISKGYVRITEALLSHISFKDAHRLTASPSQVDMMDDFYAYDEDGTRFSHDVTPVILAAHCQEYEIVHTLLSKGARIDPPHDYFCGCDSCNYHQQFDSFSHSRSRINAYRGLASPAYLSLSNEDPVLAALELSNELATLADIEKEFKNDYCRLSNQCKDYVVGLLDLCRSTEEVEAILNGETITEDTYNLPERPSLTRLKLAIKYELKKLVAHPNCQQQLLSIWYENLPGLRQQTTAIKLLVVLGVVIGLPGLAAAYWITPCSRVGKVMRSPFMKFVAHASSFTIFLCLLILNAADRFAGTDILPNMTHHEQGSELKSDRLLLYRKTTTPFTWMEILIISWVVGMIWAEVKELWIQGPGEYLVEPWNFLDFGMLAIFLASFRCRFSAARRANLAQDYVYKHCKTLVGPSPQIDAYNHCKTLIQLPPDIDYFTKARIDWTPSDPQLVSEGLYAIAVVLSFSRIAYILPANESFGPLQISLGRTVKDIFKFMVIFLLVFLAFMIGMFNLYSYYLGAKQNDAFTTLEESFKTLFWAIFGLSEVRSVVINNGHKFIENIGYVLYGVYNVTMVIVLLNMLIAMINSSFQEIEDDADVEWKFARAKLWFSYFEEGQTLPVPFNLVPSPKSMLGLVTAIKSQLLQIVHRNKEKNPGTQLTQLGQTKQSEYGGSNSSSRYEKIMKRLIKRYIIKAQADRESDEITEGELKEIKQDISSLRYELLEEKSQNMETLDGLLARLGEISSPLS</sequence>
<dbReference type="Gene3D" id="1.10.287.70">
    <property type="match status" value="1"/>
</dbReference>
<evidence type="ECO:0000256" key="3">
    <source>
        <dbReference type="ARBA" id="ARBA00022475"/>
    </source>
</evidence>
<feature type="transmembrane region" description="Helical" evidence="18">
    <location>
        <begin position="713"/>
        <end position="732"/>
    </location>
</feature>
<dbReference type="FunFam" id="1.10.287.70:FF:000041">
    <property type="entry name" value="Transient receptor potential cation channel subfamily C member 7"/>
    <property type="match status" value="1"/>
</dbReference>
<evidence type="ECO:0000256" key="12">
    <source>
        <dbReference type="ARBA" id="ARBA00023136"/>
    </source>
</evidence>
<dbReference type="RefSeq" id="XP_013858630.1">
    <property type="nucleotide sequence ID" value="XM_014003176.1"/>
</dbReference>
<dbReference type="FunFam" id="1.25.40.20:FF:000157">
    <property type="entry name" value="short transient receptor potential channel 6 isoform X1"/>
    <property type="match status" value="1"/>
</dbReference>
<keyword evidence="20" id="KW-1185">Reference proteome</keyword>
<organism evidence="20 21">
    <name type="scientific">Austrofundulus limnaeus</name>
    <name type="common">Annual killifish</name>
    <dbReference type="NCBI Taxonomy" id="52670"/>
    <lineage>
        <taxon>Eukaryota</taxon>
        <taxon>Metazoa</taxon>
        <taxon>Chordata</taxon>
        <taxon>Craniata</taxon>
        <taxon>Vertebrata</taxon>
        <taxon>Euteleostomi</taxon>
        <taxon>Actinopterygii</taxon>
        <taxon>Neopterygii</taxon>
        <taxon>Teleostei</taxon>
        <taxon>Neoteleostei</taxon>
        <taxon>Acanthomorphata</taxon>
        <taxon>Ovalentaria</taxon>
        <taxon>Atherinomorphae</taxon>
        <taxon>Cyprinodontiformes</taxon>
        <taxon>Rivulidae</taxon>
        <taxon>Austrofundulus</taxon>
    </lineage>
</organism>
<evidence type="ECO:0000256" key="8">
    <source>
        <dbReference type="ARBA" id="ARBA00022837"/>
    </source>
</evidence>
<feature type="transmembrane region" description="Helical" evidence="18">
    <location>
        <begin position="685"/>
        <end position="701"/>
    </location>
</feature>
<dbReference type="CTD" id="563989"/>
<reference evidence="21" key="1">
    <citation type="submission" date="2025-08" db="UniProtKB">
        <authorList>
            <consortium name="RefSeq"/>
        </authorList>
    </citation>
    <scope>IDENTIFICATION</scope>
    <source>
        <strain evidence="21">Quisiro</strain>
        <tissue evidence="21">Liver</tissue>
    </source>
</reference>
<keyword evidence="11" id="KW-0406">Ion transport</keyword>
<comment type="catalytic activity">
    <reaction evidence="15">
        <text>Ca(2+)(in) = Ca(2+)(out)</text>
        <dbReference type="Rhea" id="RHEA:29671"/>
        <dbReference type="ChEBI" id="CHEBI:29108"/>
    </reaction>
</comment>
<name>A0A2I4AT03_AUSLI</name>
<evidence type="ECO:0000256" key="10">
    <source>
        <dbReference type="ARBA" id="ARBA00023043"/>
    </source>
</evidence>
<dbReference type="Proteomes" id="UP000192220">
    <property type="component" value="Unplaced"/>
</dbReference>
<dbReference type="GO" id="GO:0070679">
    <property type="term" value="F:inositol 1,4,5 trisphosphate binding"/>
    <property type="evidence" value="ECO:0007669"/>
    <property type="project" value="TreeGrafter"/>
</dbReference>
<feature type="compositionally biased region" description="Polar residues" evidence="17">
    <location>
        <begin position="815"/>
        <end position="825"/>
    </location>
</feature>
<keyword evidence="10 16" id="KW-0040">ANK repeat</keyword>
<keyword evidence="21" id="KW-0675">Receptor</keyword>
<dbReference type="Pfam" id="PF00520">
    <property type="entry name" value="Ion_trans"/>
    <property type="match status" value="1"/>
</dbReference>
<feature type="repeat" description="ANK" evidence="16">
    <location>
        <begin position="206"/>
        <end position="238"/>
    </location>
</feature>
<dbReference type="Gene3D" id="1.25.40.20">
    <property type="entry name" value="Ankyrin repeat-containing domain"/>
    <property type="match status" value="1"/>
</dbReference>
<feature type="transmembrane region" description="Helical" evidence="18">
    <location>
        <begin position="396"/>
        <end position="416"/>
    </location>
</feature>
<evidence type="ECO:0000256" key="7">
    <source>
        <dbReference type="ARBA" id="ARBA00022737"/>
    </source>
</evidence>
<accession>A0A2I4AT03</accession>
<keyword evidence="7" id="KW-0677">Repeat</keyword>
<evidence type="ECO:0000256" key="6">
    <source>
        <dbReference type="ARBA" id="ARBA00022692"/>
    </source>
</evidence>
<keyword evidence="6 18" id="KW-0812">Transmembrane</keyword>
<feature type="region of interest" description="Disordered" evidence="17">
    <location>
        <begin position="1"/>
        <end position="25"/>
    </location>
</feature>
<dbReference type="GO" id="GO:0034703">
    <property type="term" value="C:cation channel complex"/>
    <property type="evidence" value="ECO:0007669"/>
    <property type="project" value="TreeGrafter"/>
</dbReference>
<dbReference type="PANTHER" id="PTHR10117:SF7">
    <property type="entry name" value="SHORT TRANSIENT RECEPTOR POTENTIAL CHANNEL 6"/>
    <property type="match status" value="1"/>
</dbReference>
<feature type="domain" description="Transient receptor ion channel" evidence="19">
    <location>
        <begin position="241"/>
        <end position="303"/>
    </location>
</feature>
<dbReference type="GO" id="GO:0005886">
    <property type="term" value="C:plasma membrane"/>
    <property type="evidence" value="ECO:0007669"/>
    <property type="project" value="UniProtKB-SubCell"/>
</dbReference>